<organism evidence="1 2">
    <name type="scientific">Bradyrhizobium oligotrophicum S58</name>
    <dbReference type="NCBI Taxonomy" id="1245469"/>
    <lineage>
        <taxon>Bacteria</taxon>
        <taxon>Pseudomonadati</taxon>
        <taxon>Pseudomonadota</taxon>
        <taxon>Alphaproteobacteria</taxon>
        <taxon>Hyphomicrobiales</taxon>
        <taxon>Nitrobacteraceae</taxon>
        <taxon>Bradyrhizobium</taxon>
    </lineage>
</organism>
<dbReference type="EMBL" id="AP012603">
    <property type="protein sequence ID" value="BAM86771.1"/>
    <property type="molecule type" value="Genomic_DNA"/>
</dbReference>
<proteinExistence type="predicted"/>
<sequence length="112" mass="11539">MVKETGYGGVSANGAGWAAPVGAPVHPTGSAVIARFNRAIQYAAAAVVNRAAAAYWIAAFAGMTTVDVATSRAPIRDCSSKAPLVPPSLRAQRSNPGWWAGLWIASSLRSSQ</sequence>
<dbReference type="HOGENOM" id="CLU_2141076_0_0_5"/>
<dbReference type="KEGG" id="aol:S58_07580"/>
<gene>
    <name evidence="1" type="ORF">S58_07580</name>
</gene>
<dbReference type="AlphaFoldDB" id="M4Z264"/>
<dbReference type="STRING" id="1245469.S58_07580"/>
<name>M4Z264_9BRAD</name>
<accession>M4Z264</accession>
<dbReference type="Proteomes" id="UP000011841">
    <property type="component" value="Chromosome"/>
</dbReference>
<reference evidence="1 2" key="1">
    <citation type="journal article" date="2013" name="Appl. Environ. Microbiol.">
        <title>Genome analysis suggests that the soil oligotrophic bacterium Agromonas oligotrophica (Bradyrhizobium oligotrophicum) is a nitrogen-fixing symbiont of Aeschynomene indica.</title>
        <authorList>
            <person name="Okubo T."/>
            <person name="Fukushima S."/>
            <person name="Itakura M."/>
            <person name="Oshima K."/>
            <person name="Longtonglang A."/>
            <person name="Teaumroong N."/>
            <person name="Mitsui H."/>
            <person name="Hattori M."/>
            <person name="Hattori R."/>
            <person name="Hattori T."/>
            <person name="Minamisawa K."/>
        </authorList>
    </citation>
    <scope>NUCLEOTIDE SEQUENCE [LARGE SCALE GENOMIC DNA]</scope>
    <source>
        <strain evidence="1 2">S58</strain>
    </source>
</reference>
<keyword evidence="2" id="KW-1185">Reference proteome</keyword>
<evidence type="ECO:0000313" key="1">
    <source>
        <dbReference type="EMBL" id="BAM86771.1"/>
    </source>
</evidence>
<evidence type="ECO:0000313" key="2">
    <source>
        <dbReference type="Proteomes" id="UP000011841"/>
    </source>
</evidence>
<protein>
    <submittedName>
        <fullName evidence="1">Uncharacterized protein</fullName>
    </submittedName>
</protein>